<evidence type="ECO:0000313" key="3">
    <source>
        <dbReference type="Proteomes" id="UP001589610"/>
    </source>
</evidence>
<protein>
    <submittedName>
        <fullName evidence="2">Uncharacterized protein</fullName>
    </submittedName>
</protein>
<evidence type="ECO:0000256" key="1">
    <source>
        <dbReference type="SAM" id="MobiDB-lite"/>
    </source>
</evidence>
<keyword evidence="3" id="KW-1185">Reference proteome</keyword>
<comment type="caution">
    <text evidence="2">The sequence shown here is derived from an EMBL/GenBank/DDBJ whole genome shotgun (WGS) entry which is preliminary data.</text>
</comment>
<sequence length="86" mass="8405">MTSNSGQTGSEAATAAAKTLADPDATEEEKSAAASALSQAPESQGETGSEAASASSRTLSDPDQGDTEKSAAASALSQTPENTGEK</sequence>
<gene>
    <name evidence="2" type="ORF">ACFFRH_30115</name>
</gene>
<dbReference type="RefSeq" id="WP_386161072.1">
    <property type="nucleotide sequence ID" value="NZ_JBHMBS010000018.1"/>
</dbReference>
<feature type="compositionally biased region" description="Low complexity" evidence="1">
    <location>
        <begin position="12"/>
        <end position="23"/>
    </location>
</feature>
<feature type="compositionally biased region" description="Polar residues" evidence="1">
    <location>
        <begin position="1"/>
        <end position="11"/>
    </location>
</feature>
<proteinExistence type="predicted"/>
<reference evidence="2 3" key="1">
    <citation type="submission" date="2024-09" db="EMBL/GenBank/DDBJ databases">
        <authorList>
            <person name="Sun Q."/>
            <person name="Mori K."/>
        </authorList>
    </citation>
    <scope>NUCLEOTIDE SEQUENCE [LARGE SCALE GENOMIC DNA]</scope>
    <source>
        <strain evidence="2 3">JCM 3028</strain>
    </source>
</reference>
<organism evidence="2 3">
    <name type="scientific">Streptosporangium vulgare</name>
    <dbReference type="NCBI Taxonomy" id="46190"/>
    <lineage>
        <taxon>Bacteria</taxon>
        <taxon>Bacillati</taxon>
        <taxon>Actinomycetota</taxon>
        <taxon>Actinomycetes</taxon>
        <taxon>Streptosporangiales</taxon>
        <taxon>Streptosporangiaceae</taxon>
        <taxon>Streptosporangium</taxon>
    </lineage>
</organism>
<accession>A0ABV5TKX0</accession>
<feature type="compositionally biased region" description="Polar residues" evidence="1">
    <location>
        <begin position="75"/>
        <end position="86"/>
    </location>
</feature>
<dbReference type="Proteomes" id="UP001589610">
    <property type="component" value="Unassembled WGS sequence"/>
</dbReference>
<dbReference type="EMBL" id="JBHMBS010000018">
    <property type="protein sequence ID" value="MFB9679761.1"/>
    <property type="molecule type" value="Genomic_DNA"/>
</dbReference>
<evidence type="ECO:0000313" key="2">
    <source>
        <dbReference type="EMBL" id="MFB9679761.1"/>
    </source>
</evidence>
<feature type="region of interest" description="Disordered" evidence="1">
    <location>
        <begin position="1"/>
        <end position="86"/>
    </location>
</feature>
<name>A0ABV5TKX0_9ACTN</name>
<feature type="compositionally biased region" description="Low complexity" evidence="1">
    <location>
        <begin position="32"/>
        <end position="56"/>
    </location>
</feature>